<accession>A0A848ED42</accession>
<keyword evidence="2" id="KW-0472">Membrane</keyword>
<feature type="transmembrane region" description="Helical" evidence="2">
    <location>
        <begin position="34"/>
        <end position="54"/>
    </location>
</feature>
<keyword evidence="4" id="KW-1185">Reference proteome</keyword>
<evidence type="ECO:0000256" key="2">
    <source>
        <dbReference type="SAM" id="Phobius"/>
    </source>
</evidence>
<keyword evidence="2" id="KW-0812">Transmembrane</keyword>
<evidence type="ECO:0000256" key="1">
    <source>
        <dbReference type="SAM" id="MobiDB-lite"/>
    </source>
</evidence>
<feature type="region of interest" description="Disordered" evidence="1">
    <location>
        <begin position="1"/>
        <end position="23"/>
    </location>
</feature>
<protein>
    <submittedName>
        <fullName evidence="3">Uncharacterized protein</fullName>
    </submittedName>
</protein>
<dbReference type="AlphaFoldDB" id="A0A848ED42"/>
<dbReference type="Proteomes" id="UP000548582">
    <property type="component" value="Unassembled WGS sequence"/>
</dbReference>
<name>A0A848ED42_9PROT</name>
<sequence length="57" mass="6006">MTEPASSGGRPPTDAERSTTTRLRQGVTLGHMRWVLAISLALAVVPLVVLGMRFGGS</sequence>
<proteinExistence type="predicted"/>
<comment type="caution">
    <text evidence="3">The sequence shown here is derived from an EMBL/GenBank/DDBJ whole genome shotgun (WGS) entry which is preliminary data.</text>
</comment>
<dbReference type="RefSeq" id="WP_170053639.1">
    <property type="nucleotide sequence ID" value="NZ_JABBKX010000002.1"/>
</dbReference>
<evidence type="ECO:0000313" key="4">
    <source>
        <dbReference type="Proteomes" id="UP000548582"/>
    </source>
</evidence>
<dbReference type="EMBL" id="JABBKX010000002">
    <property type="protein sequence ID" value="NMJ41439.1"/>
    <property type="molecule type" value="Genomic_DNA"/>
</dbReference>
<keyword evidence="2" id="KW-1133">Transmembrane helix</keyword>
<evidence type="ECO:0000313" key="3">
    <source>
        <dbReference type="EMBL" id="NMJ41439.1"/>
    </source>
</evidence>
<organism evidence="3 4">
    <name type="scientific">Neoroseomonas marina</name>
    <dbReference type="NCBI Taxonomy" id="1232220"/>
    <lineage>
        <taxon>Bacteria</taxon>
        <taxon>Pseudomonadati</taxon>
        <taxon>Pseudomonadota</taxon>
        <taxon>Alphaproteobacteria</taxon>
        <taxon>Acetobacterales</taxon>
        <taxon>Acetobacteraceae</taxon>
        <taxon>Neoroseomonas</taxon>
    </lineage>
</organism>
<reference evidence="3 4" key="1">
    <citation type="submission" date="2020-03" db="EMBL/GenBank/DDBJ databases">
        <authorList>
            <person name="Sun Q."/>
        </authorList>
    </citation>
    <scope>NUCLEOTIDE SEQUENCE [LARGE SCALE GENOMIC DNA]</scope>
    <source>
        <strain evidence="3 4">JC162</strain>
    </source>
</reference>
<gene>
    <name evidence="3" type="ORF">GWK16_09325</name>
</gene>